<feature type="transmembrane region" description="Helical" evidence="1">
    <location>
        <begin position="153"/>
        <end position="172"/>
    </location>
</feature>
<reference evidence="2" key="1">
    <citation type="submission" date="2021-01" db="EMBL/GenBank/DDBJ databases">
        <authorList>
            <person name="Li R."/>
            <person name="Bekaert M."/>
        </authorList>
    </citation>
    <scope>NUCLEOTIDE SEQUENCE</scope>
    <source>
        <strain evidence="2">Farmed</strain>
    </source>
</reference>
<organism evidence="2 3">
    <name type="scientific">Acanthosepion pharaonis</name>
    <name type="common">Pharaoh cuttlefish</name>
    <name type="synonym">Sepia pharaonis</name>
    <dbReference type="NCBI Taxonomy" id="158019"/>
    <lineage>
        <taxon>Eukaryota</taxon>
        <taxon>Metazoa</taxon>
        <taxon>Spiralia</taxon>
        <taxon>Lophotrochozoa</taxon>
        <taxon>Mollusca</taxon>
        <taxon>Cephalopoda</taxon>
        <taxon>Coleoidea</taxon>
        <taxon>Decapodiformes</taxon>
        <taxon>Sepiida</taxon>
        <taxon>Sepiina</taxon>
        <taxon>Sepiidae</taxon>
        <taxon>Acanthosepion</taxon>
    </lineage>
</organism>
<protein>
    <submittedName>
        <fullName evidence="2">Uncharacterized protein</fullName>
    </submittedName>
</protein>
<dbReference type="AlphaFoldDB" id="A0A812AXJ6"/>
<name>A0A812AXJ6_ACAPH</name>
<feature type="transmembrane region" description="Helical" evidence="1">
    <location>
        <begin position="129"/>
        <end position="147"/>
    </location>
</feature>
<dbReference type="EMBL" id="CAHIKZ030000224">
    <property type="protein sequence ID" value="CAE1161536.1"/>
    <property type="molecule type" value="Genomic_DNA"/>
</dbReference>
<gene>
    <name evidence="2" type="ORF">SPHA_6927</name>
</gene>
<sequence>MYNQTATWLLDNTPSIDSNCYLTQSCCKLVVFFLPRCYNFSFHNPNSTNSPSFLTFSLILLLPTRPFDSRFPLLFLSLNFLPLKPDSPTFIFFLISSFFLLSFYFLHSFLFHTKISCNISFFFSHNFRYFYLSIFYAFFLCSLIAFLSFFISFLFALFSFFSILLCFITLKIHFDMIPFIHSFILLFLSNITFLSLFLFLYISFFFLSFFLSFYF</sequence>
<proteinExistence type="predicted"/>
<feature type="transmembrane region" description="Helical" evidence="1">
    <location>
        <begin position="90"/>
        <end position="109"/>
    </location>
</feature>
<keyword evidence="1" id="KW-0812">Transmembrane</keyword>
<comment type="caution">
    <text evidence="2">The sequence shown here is derived from an EMBL/GenBank/DDBJ whole genome shotgun (WGS) entry which is preliminary data.</text>
</comment>
<evidence type="ECO:0000313" key="2">
    <source>
        <dbReference type="EMBL" id="CAE1161536.1"/>
    </source>
</evidence>
<feature type="transmembrane region" description="Helical" evidence="1">
    <location>
        <begin position="184"/>
        <end position="214"/>
    </location>
</feature>
<evidence type="ECO:0000313" key="3">
    <source>
        <dbReference type="Proteomes" id="UP000597762"/>
    </source>
</evidence>
<evidence type="ECO:0000256" key="1">
    <source>
        <dbReference type="SAM" id="Phobius"/>
    </source>
</evidence>
<keyword evidence="3" id="KW-1185">Reference proteome</keyword>
<accession>A0A812AXJ6</accession>
<dbReference type="Proteomes" id="UP000597762">
    <property type="component" value="Unassembled WGS sequence"/>
</dbReference>
<keyword evidence="1" id="KW-0472">Membrane</keyword>
<keyword evidence="1" id="KW-1133">Transmembrane helix</keyword>